<dbReference type="GO" id="GO:0051213">
    <property type="term" value="F:dioxygenase activity"/>
    <property type="evidence" value="ECO:0007669"/>
    <property type="project" value="UniProtKB-KW"/>
</dbReference>
<dbReference type="Gene3D" id="3.90.380.10">
    <property type="entry name" value="Naphthalene 1,2-dioxygenase Alpha Subunit, Chain A, domain 1"/>
    <property type="match status" value="1"/>
</dbReference>
<dbReference type="InterPro" id="IPR017941">
    <property type="entry name" value="Rieske_2Fe-2S"/>
</dbReference>
<evidence type="ECO:0000256" key="5">
    <source>
        <dbReference type="ARBA" id="ARBA00023014"/>
    </source>
</evidence>
<evidence type="ECO:0000256" key="1">
    <source>
        <dbReference type="ARBA" id="ARBA00022714"/>
    </source>
</evidence>
<dbReference type="InterPro" id="IPR044043">
    <property type="entry name" value="VanA_C_cat"/>
</dbReference>
<keyword evidence="8" id="KW-1185">Reference proteome</keyword>
<evidence type="ECO:0000256" key="4">
    <source>
        <dbReference type="ARBA" id="ARBA00023004"/>
    </source>
</evidence>
<keyword evidence="7" id="KW-0223">Dioxygenase</keyword>
<evidence type="ECO:0000256" key="3">
    <source>
        <dbReference type="ARBA" id="ARBA00023002"/>
    </source>
</evidence>
<comment type="caution">
    <text evidence="7">The sequence shown here is derived from an EMBL/GenBank/DDBJ whole genome shotgun (WGS) entry which is preliminary data.</text>
</comment>
<dbReference type="InterPro" id="IPR050584">
    <property type="entry name" value="Cholesterol_7-desaturase"/>
</dbReference>
<dbReference type="Proteomes" id="UP001302274">
    <property type="component" value="Unassembled WGS sequence"/>
</dbReference>
<dbReference type="Pfam" id="PF19112">
    <property type="entry name" value="VanA_C"/>
    <property type="match status" value="1"/>
</dbReference>
<evidence type="ECO:0000259" key="6">
    <source>
        <dbReference type="PROSITE" id="PS51296"/>
    </source>
</evidence>
<gene>
    <name evidence="7" type="ORF">SHI21_12275</name>
</gene>
<dbReference type="CDD" id="cd03469">
    <property type="entry name" value="Rieske_RO_Alpha_N"/>
    <property type="match status" value="1"/>
</dbReference>
<dbReference type="Pfam" id="PF00355">
    <property type="entry name" value="Rieske"/>
    <property type="match status" value="1"/>
</dbReference>
<dbReference type="EMBL" id="JAYGJQ010000002">
    <property type="protein sequence ID" value="MEA9356992.1"/>
    <property type="molecule type" value="Genomic_DNA"/>
</dbReference>
<evidence type="ECO:0000256" key="2">
    <source>
        <dbReference type="ARBA" id="ARBA00022723"/>
    </source>
</evidence>
<dbReference type="InterPro" id="IPR036922">
    <property type="entry name" value="Rieske_2Fe-2S_sf"/>
</dbReference>
<dbReference type="PANTHER" id="PTHR21266">
    <property type="entry name" value="IRON-SULFUR DOMAIN CONTAINING PROTEIN"/>
    <property type="match status" value="1"/>
</dbReference>
<dbReference type="Gene3D" id="2.102.10.10">
    <property type="entry name" value="Rieske [2Fe-2S] iron-sulphur domain"/>
    <property type="match status" value="1"/>
</dbReference>
<keyword evidence="3 7" id="KW-0560">Oxidoreductase</keyword>
<name>A0ABU5VVB4_9BACT</name>
<accession>A0ABU5VVB4</accession>
<evidence type="ECO:0000313" key="8">
    <source>
        <dbReference type="Proteomes" id="UP001302274"/>
    </source>
</evidence>
<organism evidence="7 8">
    <name type="scientific">Bacteriovorax antarcticus</name>
    <dbReference type="NCBI Taxonomy" id="3088717"/>
    <lineage>
        <taxon>Bacteria</taxon>
        <taxon>Pseudomonadati</taxon>
        <taxon>Bdellovibrionota</taxon>
        <taxon>Bacteriovoracia</taxon>
        <taxon>Bacteriovoracales</taxon>
        <taxon>Bacteriovoracaceae</taxon>
        <taxon>Bacteriovorax</taxon>
    </lineage>
</organism>
<keyword evidence="4" id="KW-0408">Iron</keyword>
<feature type="domain" description="Rieske" evidence="6">
    <location>
        <begin position="8"/>
        <end position="112"/>
    </location>
</feature>
<dbReference type="PANTHER" id="PTHR21266:SF60">
    <property type="entry name" value="3-KETOSTEROID-9-ALPHA-MONOOXYGENASE, OXYGENASE COMPONENT"/>
    <property type="match status" value="1"/>
</dbReference>
<keyword evidence="2" id="KW-0479">Metal-binding</keyword>
<dbReference type="RefSeq" id="WP_323576886.1">
    <property type="nucleotide sequence ID" value="NZ_JAYGJQ010000002.1"/>
</dbReference>
<proteinExistence type="predicted"/>
<dbReference type="PROSITE" id="PS51296">
    <property type="entry name" value="RIESKE"/>
    <property type="match status" value="1"/>
</dbReference>
<keyword evidence="5" id="KW-0411">Iron-sulfur</keyword>
<evidence type="ECO:0000313" key="7">
    <source>
        <dbReference type="EMBL" id="MEA9356992.1"/>
    </source>
</evidence>
<dbReference type="EC" id="1.14.13.-" evidence="7"/>
<protein>
    <submittedName>
        <fullName evidence="7">Aromatic ring-hydroxylating dioxygenase subunit alpha</fullName>
        <ecNumber evidence="7">1.14.13.-</ecNumber>
    </submittedName>
</protein>
<dbReference type="SUPFAM" id="SSF50022">
    <property type="entry name" value="ISP domain"/>
    <property type="match status" value="1"/>
</dbReference>
<keyword evidence="1" id="KW-0001">2Fe-2S</keyword>
<reference evidence="7 8" key="1">
    <citation type="submission" date="2023-11" db="EMBL/GenBank/DDBJ databases">
        <title>A Novel Polar Bacteriovorax (B. antarcticus) Isolated from the Biocrust in Antarctica.</title>
        <authorList>
            <person name="Mun W."/>
            <person name="Choi S.Y."/>
            <person name="Mitchell R.J."/>
        </authorList>
    </citation>
    <scope>NUCLEOTIDE SEQUENCE [LARGE SCALE GENOMIC DNA]</scope>
    <source>
        <strain evidence="7 8">PP10</strain>
    </source>
</reference>
<sequence>MISEKDFWYILAESHELKKDQLKACELFNDWLVLFRDKNGKACVLEDRCLHRTVQLSKGRVHNGHLQCGYHGWVYDGSGEVVQIPSEGPEMITKKKCAKTYDVIEQDDYIYVRLNSKPEIETKPFVMPSYKKKGYTTIRLQNTFENNVTNCAENFVDIPHTTFVHPKIFRDPGNEQLEAEVTRQKGHVKVTYLGEKKNFGLFSWFLNPKGSDIGHTDEFFMPNVTTVNYWFGGEKHFIITSQSIPLKDNKTLVYTDLTYNYGIWNYFSRPIIRKHGQAIIDQDIVILRDQMKGIEKYGTNFSYSPCDIIHTYIESIQKEIQEGRDPGLLPDRTSRIKFWI</sequence>
<dbReference type="SUPFAM" id="SSF55961">
    <property type="entry name" value="Bet v1-like"/>
    <property type="match status" value="1"/>
</dbReference>